<organism evidence="10">
    <name type="scientific">freshwater metagenome</name>
    <dbReference type="NCBI Taxonomy" id="449393"/>
    <lineage>
        <taxon>unclassified sequences</taxon>
        <taxon>metagenomes</taxon>
        <taxon>ecological metagenomes</taxon>
    </lineage>
</organism>
<evidence type="ECO:0000313" key="10">
    <source>
        <dbReference type="EMBL" id="CAB4940482.1"/>
    </source>
</evidence>
<dbReference type="NCBIfam" id="TIGR00977">
    <property type="entry name" value="citramal_synth"/>
    <property type="match status" value="1"/>
</dbReference>
<keyword evidence="7" id="KW-0100">Branched-chain amino acid biosynthesis</keyword>
<evidence type="ECO:0000256" key="3">
    <source>
        <dbReference type="ARBA" id="ARBA00022325"/>
    </source>
</evidence>
<comment type="pathway">
    <text evidence="1">Amino-acid biosynthesis; L-isoleucine biosynthesis; 2-oxobutanoate from pyruvate: step 1/3.</text>
</comment>
<evidence type="ECO:0000256" key="7">
    <source>
        <dbReference type="ARBA" id="ARBA00023304"/>
    </source>
</evidence>
<evidence type="ECO:0000256" key="6">
    <source>
        <dbReference type="ARBA" id="ARBA00022679"/>
    </source>
</evidence>
<dbReference type="Pfam" id="PF00682">
    <property type="entry name" value="HMGL-like"/>
    <property type="match status" value="1"/>
</dbReference>
<dbReference type="EMBL" id="CAFBMX010000009">
    <property type="protein sequence ID" value="CAB4940482.1"/>
    <property type="molecule type" value="Genomic_DNA"/>
</dbReference>
<dbReference type="PANTHER" id="PTHR43538">
    <property type="entry name" value="ALPHA-IPM SYNTHASE/HOMOCITRATE SYNTHASE"/>
    <property type="match status" value="1"/>
</dbReference>
<accession>A0A6J7JDZ7</accession>
<dbReference type="CDD" id="cd07941">
    <property type="entry name" value="DRE_TIM_LeuA3"/>
    <property type="match status" value="1"/>
</dbReference>
<protein>
    <recommendedName>
        <fullName evidence="3">(R)-citramalate synthase</fullName>
        <ecNumber evidence="8">2.3.3.21</ecNumber>
    </recommendedName>
</protein>
<feature type="domain" description="Pyruvate carboxyltransferase" evidence="9">
    <location>
        <begin position="4"/>
        <end position="267"/>
    </location>
</feature>
<dbReference type="InterPro" id="IPR054691">
    <property type="entry name" value="LeuA/HCS_post-cat"/>
</dbReference>
<evidence type="ECO:0000256" key="5">
    <source>
        <dbReference type="ARBA" id="ARBA00022624"/>
    </source>
</evidence>
<dbReference type="Pfam" id="PF08502">
    <property type="entry name" value="LeuA_dimer"/>
    <property type="match status" value="1"/>
</dbReference>
<dbReference type="Pfam" id="PF22617">
    <property type="entry name" value="HCS_D2"/>
    <property type="match status" value="1"/>
</dbReference>
<sequence>MTFIELYDATLRDGMGGGGMSLTAEEKVRVVRRLDELGVQFIEAGFPSSNPKEVELFERLADVELTHAQIVAFGMTRRRGVTAAEDEGLQVVAGCFAPVVTLVGKSSPLHVEKVVRVSLEENLEMIADSIAYLVACGKRAILDAEHFFDGYTEDRSFALECIRAAAEAGAERVVLCDTNGGSLPNRVSAVVADVCAQFPGLPIGIHTHNDSGCAVANSIVAIEAGATQVHGTINGIGERTGNANLVTIIADLELKLGLRSLPEGNIALLTSTANFVDELLNRAPVAAQPFVGKHAFAHKAGLHAAGIRADSSTFEHIDPALVGNRNDVLISEIAGRGTVIEKAASAGLDVDDAAASRIVERVKELEHAGYQFEAADGSFELLMRRETGAYEPLFELESWRVIVEQRAEGRVETEATIKIWIDGERYVRTAEGNGPVNALDNALRAAITQTHPHLADIDLVNYKVRILDESHGTGAVTRVLIDVTDGTDTWGTIGVDENVIAASWEALVDSLVYPEQPGRAAGAGAPPAGAGADA</sequence>
<evidence type="ECO:0000256" key="1">
    <source>
        <dbReference type="ARBA" id="ARBA00004743"/>
    </source>
</evidence>
<keyword evidence="4" id="KW-0028">Amino-acid biosynthesis</keyword>
<dbReference type="PROSITE" id="PS00816">
    <property type="entry name" value="AIPM_HOMOCIT_SYNTH_2"/>
    <property type="match status" value="1"/>
</dbReference>
<dbReference type="SUPFAM" id="SSF110921">
    <property type="entry name" value="2-isopropylmalate synthase LeuA, allosteric (dimerisation) domain"/>
    <property type="match status" value="1"/>
</dbReference>
<evidence type="ECO:0000256" key="4">
    <source>
        <dbReference type="ARBA" id="ARBA00022605"/>
    </source>
</evidence>
<dbReference type="InterPro" id="IPR013785">
    <property type="entry name" value="Aldolase_TIM"/>
</dbReference>
<dbReference type="InterPro" id="IPR013709">
    <property type="entry name" value="2-isopropylmalate_synth_dimer"/>
</dbReference>
<dbReference type="EC" id="2.3.3.21" evidence="8"/>
<dbReference type="InterPro" id="IPR036230">
    <property type="entry name" value="LeuA_allosteric_dom_sf"/>
</dbReference>
<dbReference type="Gene3D" id="3.30.160.270">
    <property type="match status" value="1"/>
</dbReference>
<keyword evidence="6" id="KW-0808">Transferase</keyword>
<gene>
    <name evidence="10" type="ORF">UFOPK3674_01797</name>
</gene>
<dbReference type="InterPro" id="IPR002034">
    <property type="entry name" value="AIPM/Hcit_synth_CS"/>
</dbReference>
<dbReference type="Gene3D" id="3.20.20.70">
    <property type="entry name" value="Aldolase class I"/>
    <property type="match status" value="1"/>
</dbReference>
<dbReference type="UniPathway" id="UPA00047">
    <property type="reaction ID" value="UER00066"/>
</dbReference>
<dbReference type="AlphaFoldDB" id="A0A6J7JDZ7"/>
<dbReference type="Gene3D" id="1.10.238.260">
    <property type="match status" value="1"/>
</dbReference>
<dbReference type="SMART" id="SM00917">
    <property type="entry name" value="LeuA_dimer"/>
    <property type="match status" value="1"/>
</dbReference>
<dbReference type="GO" id="GO:0003852">
    <property type="term" value="F:2-isopropylmalate synthase activity"/>
    <property type="evidence" value="ECO:0007669"/>
    <property type="project" value="InterPro"/>
</dbReference>
<comment type="similarity">
    <text evidence="2">Belongs to the alpha-IPM synthase/homocitrate synthase family.</text>
</comment>
<name>A0A6J7JDZ7_9ZZZZ</name>
<proteinExistence type="inferred from homology"/>
<dbReference type="PROSITE" id="PS50991">
    <property type="entry name" value="PYR_CT"/>
    <property type="match status" value="1"/>
</dbReference>
<reference evidence="10" key="1">
    <citation type="submission" date="2020-05" db="EMBL/GenBank/DDBJ databases">
        <authorList>
            <person name="Chiriac C."/>
            <person name="Salcher M."/>
            <person name="Ghai R."/>
            <person name="Kavagutti S V."/>
        </authorList>
    </citation>
    <scope>NUCLEOTIDE SEQUENCE</scope>
</reference>
<dbReference type="GO" id="GO:0009097">
    <property type="term" value="P:isoleucine biosynthetic process"/>
    <property type="evidence" value="ECO:0007669"/>
    <property type="project" value="UniProtKB-UniPathway"/>
</dbReference>
<evidence type="ECO:0000259" key="9">
    <source>
        <dbReference type="PROSITE" id="PS50991"/>
    </source>
</evidence>
<dbReference type="SUPFAM" id="SSF51569">
    <property type="entry name" value="Aldolase"/>
    <property type="match status" value="1"/>
</dbReference>
<dbReference type="InterPro" id="IPR005675">
    <property type="entry name" value="Citramal_synthase"/>
</dbReference>
<keyword evidence="5" id="KW-0412">Isoleucine biosynthesis</keyword>
<dbReference type="GO" id="GO:0009098">
    <property type="term" value="P:L-leucine biosynthetic process"/>
    <property type="evidence" value="ECO:0007669"/>
    <property type="project" value="InterPro"/>
</dbReference>
<dbReference type="InterPro" id="IPR000891">
    <property type="entry name" value="PYR_CT"/>
</dbReference>
<evidence type="ECO:0000256" key="8">
    <source>
        <dbReference type="ARBA" id="ARBA00034330"/>
    </source>
</evidence>
<dbReference type="PANTHER" id="PTHR43538:SF1">
    <property type="entry name" value="(R)-CITRAMALATE SYNTHASE"/>
    <property type="match status" value="1"/>
</dbReference>
<dbReference type="GO" id="GO:0043714">
    <property type="term" value="F:(R)-citramalate synthase activity"/>
    <property type="evidence" value="ECO:0007669"/>
    <property type="project" value="UniProtKB-EC"/>
</dbReference>
<evidence type="ECO:0000256" key="2">
    <source>
        <dbReference type="ARBA" id="ARBA00006154"/>
    </source>
</evidence>